<dbReference type="InterPro" id="IPR000722">
    <property type="entry name" value="RNA_pol_asu"/>
</dbReference>
<dbReference type="Pfam" id="PF04983">
    <property type="entry name" value="RNA_pol_Rpb1_3"/>
    <property type="match status" value="1"/>
</dbReference>
<evidence type="ECO:0000313" key="17">
    <source>
        <dbReference type="Proteomes" id="UP001154078"/>
    </source>
</evidence>
<evidence type="ECO:0000256" key="7">
    <source>
        <dbReference type="ARBA" id="ARBA00022723"/>
    </source>
</evidence>
<evidence type="ECO:0000256" key="11">
    <source>
        <dbReference type="ARBA" id="ARBA00023242"/>
    </source>
</evidence>
<dbReference type="InterPro" id="IPR035698">
    <property type="entry name" value="RNAP_III_Rpc1_C"/>
</dbReference>
<dbReference type="Gene3D" id="6.20.50.80">
    <property type="match status" value="1"/>
</dbReference>
<dbReference type="Pfam" id="PF05000">
    <property type="entry name" value="RNA_pol_Rpb1_4"/>
    <property type="match status" value="1"/>
</dbReference>
<dbReference type="CDD" id="cd02736">
    <property type="entry name" value="RNAP_III_Rpc1_C"/>
    <property type="match status" value="1"/>
</dbReference>
<comment type="catalytic activity">
    <reaction evidence="12 14">
        <text>RNA(n) + a ribonucleoside 5'-triphosphate = RNA(n+1) + diphosphate</text>
        <dbReference type="Rhea" id="RHEA:21248"/>
        <dbReference type="Rhea" id="RHEA-COMP:14527"/>
        <dbReference type="Rhea" id="RHEA-COMP:17342"/>
        <dbReference type="ChEBI" id="CHEBI:33019"/>
        <dbReference type="ChEBI" id="CHEBI:61557"/>
        <dbReference type="ChEBI" id="CHEBI:140395"/>
        <dbReference type="EC" id="2.7.7.6"/>
    </reaction>
</comment>
<dbReference type="Gene3D" id="2.40.40.20">
    <property type="match status" value="1"/>
</dbReference>
<protein>
    <recommendedName>
        <fullName evidence="14">DNA-directed RNA polymerase subunit</fullName>
        <ecNumber evidence="14">2.7.7.6</ecNumber>
    </recommendedName>
</protein>
<dbReference type="EC" id="2.7.7.6" evidence="14"/>
<dbReference type="InterPro" id="IPR007081">
    <property type="entry name" value="RNA_pol_Rpb1_5"/>
</dbReference>
<evidence type="ECO:0000256" key="13">
    <source>
        <dbReference type="ARBA" id="ARBA00058108"/>
    </source>
</evidence>
<dbReference type="GO" id="GO:0006351">
    <property type="term" value="P:DNA-templated transcription"/>
    <property type="evidence" value="ECO:0007669"/>
    <property type="project" value="InterPro"/>
</dbReference>
<dbReference type="FunFam" id="1.10.150.390:FF:000004">
    <property type="entry name" value="DNA-directed RNA polymerase subunit"/>
    <property type="match status" value="1"/>
</dbReference>
<evidence type="ECO:0000256" key="9">
    <source>
        <dbReference type="ARBA" id="ARBA00022842"/>
    </source>
</evidence>
<comment type="subcellular location">
    <subcellularLocation>
        <location evidence="1">Nucleus</location>
    </subcellularLocation>
</comment>
<keyword evidence="7" id="KW-0479">Metal-binding</keyword>
<keyword evidence="8" id="KW-0862">Zinc</keyword>
<keyword evidence="6 14" id="KW-0548">Nucleotidyltransferase</keyword>
<dbReference type="Proteomes" id="UP001154078">
    <property type="component" value="Chromosome 1"/>
</dbReference>
<sequence length="1389" mass="155351">MPKEQYRETDVARKISHVSFGVESAETMQQQSHIQVVAKNLYNQDIQRTPVPYGVLDKRLGTNSKDSNCQTCGKNINECVGHFGYIDLELPVFHVGYFRSIINILQSICKKCAHVQLLQDDKNLYRSRLANPNLSYMTKKSIRKKIIEKCKKLNKCPNCKSSNGFVKKMTASKGGTGNSVLKIVHEMHRGRDKDSLMKEQLAEFNTAIECNPDIQSALSGAVAQILTPIDVLKIFERIPESDIPLLAMDAKKSHPRDLIFTRMLVPPVSIRPSVVSELKAGTNEDDLTMKQSEIIFINDVIKKHKQSGASVNMYQEGWDFLQLQTALYINSELSGIPLAMMPKKPGRGLVQRLKGKQGRFRGNLSGKRVDFSSRTVISPDPNLEIDQVGVPMHIAKILTFPERVIQANINVLRKLIINGPDKWPGANYVQQKGSAFKKFLKYGNREKLAQELKLGDMVERHLHDEDVVLFNRQPSLHKLSIMAHRAKIHHHRTFRFNECVCNPYNADFDGDEMNLHLPQTEEAKAEALILMGNKSNLVTPRNGELLIAATQDFLTGGYLLTKKDTFLDFAHACQLAATLLAGKDMHMNIDLPPPCIVKPKRLWSGKQICSLIFRPNSKCPVKANLECKGKAYTHNREMCVKDSYVLIRNSELIAGTLDKSHLGNGSKGGNIFYVILRDFGQEFSIRSMWRLARLTSYYLMNAGFSIGIGDVTPGEELVRRKDKLLRDGYAKCDEYIKQMADGKLQCQPGCTAEETLEAVILKELSVIREHAGQACVAELHATNGPLIMALSGSKGSFINISQMIACVGQQALNGKRVPNGFDDRSLPHFQHNSKTPEAKGFVENSFYTGLTPTEFFFHTMGGREGLVDTAVKTAETGYMQRRLVKSLEDLVVHYDGSVRNAEGDIVQTTYGCDGLDPTYMEGKDCPVDFDRVLDHIRAKCPYRDEIALSGDQIRRATQAFLETEALDECSEDFKKELTSYMNSVAGRVEDVLKNYGTSKVVKEIERLTCSQLVTFLETCGQKYTRSIIEPGTAVGALAAQSIGEPGTQMTLKTFHFAGVASMNITQGVPRIKEIINASKSISTPIIRASLVNSDDPWFARMVKGRIERTTLGEISTFIDDVYTKHDAFLLIQLNYERIKLLKLEVNADTIKYSLCTSKLKLRPADVEVRSETIITVKPNRSKSSRRLNFALSELKDQIPNVVVKGLPTVNRAVIAREDKEGKSFYNLCVEGDNLREVMATYGVNGNKTVSNNIIEVYNTLGIEAARETIMYEIKMVMENHGMSVDYRHIMLLAAQMTHTGEVLGITRFGLSKMKQSILNLASFEKTADHLFDAAYYGQTDKINGVSENIIMGMSAPIGTGIFKLLHKPTIVEEKPESVPLLFESMVVDD</sequence>
<keyword evidence="5 14" id="KW-0808">Transferase</keyword>
<dbReference type="Gene3D" id="4.10.860.120">
    <property type="entry name" value="RNA polymerase II, clamp domain"/>
    <property type="match status" value="1"/>
</dbReference>
<dbReference type="InterPro" id="IPR038120">
    <property type="entry name" value="Rpb1_funnel_sf"/>
</dbReference>
<dbReference type="FunFam" id="1.10.132.30:FF:000001">
    <property type="entry name" value="DNA-directed RNA polymerase subunit"/>
    <property type="match status" value="1"/>
</dbReference>
<dbReference type="SUPFAM" id="SSF64484">
    <property type="entry name" value="beta and beta-prime subunits of DNA dependent RNA-polymerase"/>
    <property type="match status" value="1"/>
</dbReference>
<dbReference type="FunFam" id="1.10.274.100:FF:000003">
    <property type="entry name" value="DNA-directed RNA polymerase subunit"/>
    <property type="match status" value="1"/>
</dbReference>
<evidence type="ECO:0000256" key="14">
    <source>
        <dbReference type="RuleBase" id="RU004279"/>
    </source>
</evidence>
<dbReference type="GO" id="GO:0005654">
    <property type="term" value="C:nucleoplasm"/>
    <property type="evidence" value="ECO:0007669"/>
    <property type="project" value="UniProtKB-ARBA"/>
</dbReference>
<dbReference type="InterPro" id="IPR007066">
    <property type="entry name" value="RNA_pol_Rpb1_3"/>
</dbReference>
<dbReference type="Gene3D" id="1.10.132.30">
    <property type="match status" value="1"/>
</dbReference>
<dbReference type="PANTHER" id="PTHR48446">
    <property type="entry name" value="DNA-DIRECTED RNA POLYMERASE SUBUNIT BETA' N-TERMINAL SECTION"/>
    <property type="match status" value="1"/>
</dbReference>
<keyword evidence="9" id="KW-0460">Magnesium</keyword>
<evidence type="ECO:0000256" key="12">
    <source>
        <dbReference type="ARBA" id="ARBA00048552"/>
    </source>
</evidence>
<reference evidence="16" key="1">
    <citation type="submission" date="2021-12" db="EMBL/GenBank/DDBJ databases">
        <authorList>
            <person name="King R."/>
        </authorList>
    </citation>
    <scope>NUCLEOTIDE SEQUENCE</scope>
</reference>
<dbReference type="InterPro" id="IPR007080">
    <property type="entry name" value="RNA_pol_Rpb1_1"/>
</dbReference>
<dbReference type="Gene3D" id="3.30.1490.180">
    <property type="entry name" value="RNA polymerase ii"/>
    <property type="match status" value="1"/>
</dbReference>
<dbReference type="Gene3D" id="1.10.150.390">
    <property type="match status" value="1"/>
</dbReference>
<dbReference type="GO" id="GO:0000428">
    <property type="term" value="C:DNA-directed RNA polymerase complex"/>
    <property type="evidence" value="ECO:0007669"/>
    <property type="project" value="UniProtKB-KW"/>
</dbReference>
<dbReference type="InterPro" id="IPR044893">
    <property type="entry name" value="RNA_pol_Rpb1_clamp_domain"/>
</dbReference>
<evidence type="ECO:0000256" key="4">
    <source>
        <dbReference type="ARBA" id="ARBA00022478"/>
    </source>
</evidence>
<dbReference type="InterPro" id="IPR042102">
    <property type="entry name" value="RNA_pol_Rpb1_3_sf"/>
</dbReference>
<dbReference type="NCBIfam" id="NF006336">
    <property type="entry name" value="PRK08566.1"/>
    <property type="match status" value="1"/>
</dbReference>
<evidence type="ECO:0000256" key="3">
    <source>
        <dbReference type="ARBA" id="ARBA00011206"/>
    </source>
</evidence>
<dbReference type="FunFam" id="2.40.40.20:FF:000019">
    <property type="entry name" value="DNA-directed RNA polymerase II subunit RPB1"/>
    <property type="match status" value="1"/>
</dbReference>
<evidence type="ECO:0000259" key="15">
    <source>
        <dbReference type="SMART" id="SM00663"/>
    </source>
</evidence>
<name>A0A9P0AR85_BRAAE</name>
<comment type="subunit">
    <text evidence="3">Component of the RNA polymerase III (Pol III) complex consisting of 17 subunits.</text>
</comment>
<keyword evidence="10 14" id="KW-0804">Transcription</keyword>
<comment type="function">
    <text evidence="13">DNA-dependent RNA polymerase catalyzes the transcription of DNA into RNA using the four ribonucleoside triphosphates as substrates. Largest and catalytic core component of RNA polymerase III which synthesizes small RNAs, such as 5S rRNA and tRNAs. Forms the polymerase active center together with the second largest subunit. A single-stranded DNA template strand of the promoter is positioned within the central active site cleft of Pol III. A bridging helix emanates from RPC1 and crosses the cleft near the catalytic site and is thought to promote translocation of Pol III by acting as a ratchet that moves the RNA-DNA hybrid through the active site by switching from straight to bent conformations at each step of nucleotide addition.</text>
</comment>
<dbReference type="CDD" id="cd02583">
    <property type="entry name" value="RNAP_III_RPC1_N"/>
    <property type="match status" value="1"/>
</dbReference>
<evidence type="ECO:0000313" key="16">
    <source>
        <dbReference type="EMBL" id="CAH0546384.1"/>
    </source>
</evidence>
<dbReference type="SMART" id="SM00663">
    <property type="entry name" value="RPOLA_N"/>
    <property type="match status" value="1"/>
</dbReference>
<dbReference type="FunFam" id="3.30.1490.180:FF:000002">
    <property type="entry name" value="DNA-directed RNA polymerase subunit"/>
    <property type="match status" value="1"/>
</dbReference>
<feature type="domain" description="RNA polymerase N-terminal" evidence="15">
    <location>
        <begin position="256"/>
        <end position="561"/>
    </location>
</feature>
<dbReference type="Gene3D" id="6.10.250.2940">
    <property type="match status" value="1"/>
</dbReference>
<gene>
    <name evidence="16" type="ORF">MELIAE_LOCUS566</name>
</gene>
<dbReference type="PANTHER" id="PTHR48446:SF1">
    <property type="entry name" value="DNA-DIRECTED RNA POLYMERASE SUBUNIT BETA' N-TERMINAL SECTION"/>
    <property type="match status" value="1"/>
</dbReference>
<dbReference type="Pfam" id="PF00623">
    <property type="entry name" value="RNA_pol_Rpb1_2"/>
    <property type="match status" value="1"/>
</dbReference>
<dbReference type="GO" id="GO:0046872">
    <property type="term" value="F:metal ion binding"/>
    <property type="evidence" value="ECO:0007669"/>
    <property type="project" value="UniProtKB-KW"/>
</dbReference>
<dbReference type="GO" id="GO:0003677">
    <property type="term" value="F:DNA binding"/>
    <property type="evidence" value="ECO:0007669"/>
    <property type="project" value="InterPro"/>
</dbReference>
<dbReference type="EMBL" id="OV121132">
    <property type="protein sequence ID" value="CAH0546384.1"/>
    <property type="molecule type" value="Genomic_DNA"/>
</dbReference>
<dbReference type="InterPro" id="IPR007083">
    <property type="entry name" value="RNA_pol_Rpb1_4"/>
</dbReference>
<dbReference type="InterPro" id="IPR035697">
    <property type="entry name" value="RNAP_III_RPC1_N"/>
</dbReference>
<keyword evidence="4 14" id="KW-0240">DNA-directed RNA polymerase</keyword>
<dbReference type="Pfam" id="PF04997">
    <property type="entry name" value="RNA_pol_Rpb1_1"/>
    <property type="match status" value="1"/>
</dbReference>
<organism evidence="16 17">
    <name type="scientific">Brassicogethes aeneus</name>
    <name type="common">Rape pollen beetle</name>
    <name type="synonym">Meligethes aeneus</name>
    <dbReference type="NCBI Taxonomy" id="1431903"/>
    <lineage>
        <taxon>Eukaryota</taxon>
        <taxon>Metazoa</taxon>
        <taxon>Ecdysozoa</taxon>
        <taxon>Arthropoda</taxon>
        <taxon>Hexapoda</taxon>
        <taxon>Insecta</taxon>
        <taxon>Pterygota</taxon>
        <taxon>Neoptera</taxon>
        <taxon>Endopterygota</taxon>
        <taxon>Coleoptera</taxon>
        <taxon>Polyphaga</taxon>
        <taxon>Cucujiformia</taxon>
        <taxon>Nitidulidae</taxon>
        <taxon>Meligethinae</taxon>
        <taxon>Brassicogethes</taxon>
    </lineage>
</organism>
<dbReference type="FunFam" id="4.10.860.120:FF:000004">
    <property type="entry name" value="DNA-directed RNA polymerase subunit"/>
    <property type="match status" value="1"/>
</dbReference>
<evidence type="ECO:0000256" key="8">
    <source>
        <dbReference type="ARBA" id="ARBA00022833"/>
    </source>
</evidence>
<dbReference type="Pfam" id="PF04998">
    <property type="entry name" value="RNA_pol_Rpb1_5"/>
    <property type="match status" value="1"/>
</dbReference>
<evidence type="ECO:0000256" key="6">
    <source>
        <dbReference type="ARBA" id="ARBA00022695"/>
    </source>
</evidence>
<evidence type="ECO:0000256" key="10">
    <source>
        <dbReference type="ARBA" id="ARBA00023163"/>
    </source>
</evidence>
<dbReference type="InterPro" id="IPR006592">
    <property type="entry name" value="RNA_pol_N"/>
</dbReference>
<dbReference type="GO" id="GO:0003899">
    <property type="term" value="F:DNA-directed RNA polymerase activity"/>
    <property type="evidence" value="ECO:0007669"/>
    <property type="project" value="UniProtKB-EC"/>
</dbReference>
<accession>A0A9P0AR85</accession>
<evidence type="ECO:0000256" key="2">
    <source>
        <dbReference type="ARBA" id="ARBA00006460"/>
    </source>
</evidence>
<dbReference type="Gene3D" id="1.10.274.100">
    <property type="entry name" value="RNA polymerase Rpb1, domain 3"/>
    <property type="match status" value="1"/>
</dbReference>
<proteinExistence type="inferred from homology"/>
<dbReference type="OrthoDB" id="270392at2759"/>
<evidence type="ECO:0000256" key="5">
    <source>
        <dbReference type="ARBA" id="ARBA00022679"/>
    </source>
</evidence>
<keyword evidence="17" id="KW-1185">Reference proteome</keyword>
<keyword evidence="11" id="KW-0539">Nucleus</keyword>
<comment type="similarity">
    <text evidence="2 14">Belongs to the RNA polymerase beta' chain family.</text>
</comment>
<evidence type="ECO:0000256" key="1">
    <source>
        <dbReference type="ARBA" id="ARBA00004123"/>
    </source>
</evidence>
<dbReference type="InterPro" id="IPR015700">
    <property type="entry name" value="RPC1"/>
</dbReference>